<reference evidence="6 7" key="1">
    <citation type="journal article" date="2020" name="Genomics">
        <title>Complete, high-quality genomes from long-read metagenomic sequencing of two wolf lichen thalli reveals enigmatic genome architecture.</title>
        <authorList>
            <person name="McKenzie S.K."/>
            <person name="Walston R.F."/>
            <person name="Allen J.L."/>
        </authorList>
    </citation>
    <scope>NUCLEOTIDE SEQUENCE [LARGE SCALE GENOMIC DNA]</scope>
    <source>
        <strain evidence="6">WasteWater1</strain>
    </source>
</reference>
<sequence>MALFRKNRLLKKKFVIPVSMVKTVVILGAGWAGLPLAHKLLKYTLPKAKDGLKVVLVSPNSHFYWNLAAVRGVIPGAIPEEQLFLPIEPGFAQHSAENFEFVLGKAERLDPERNTVEVAGKDRTQHSLSYDQLIIATGSQIRSNLPFKSVGTHEETLAALHSLQKQIDFAKSIVLAGAGPTGVETAGELAAAYGEEKDITLIMSGEHALQATRVLPSVSQIVERDLQKLGVKLVRKTQVEGVRTNAKGEEDAAVQTTLTLSNGSTLVADLYLPLFGVQVNTGFVPESLLDSAGNLVLDKTMRVVGTKNVWGIGDVGNLEVKQLTVTDAQIIYLSAALDSVLTGEGGQVKEYKPSGKTMIFITMGKKYAIGQMGGWKLWGWVVSYVKGRTLFVDTAQGYVGGKQLRHASM</sequence>
<keyword evidence="7" id="KW-1185">Reference proteome</keyword>
<evidence type="ECO:0000313" key="6">
    <source>
        <dbReference type="EMBL" id="KAF6229884.1"/>
    </source>
</evidence>
<dbReference type="Pfam" id="PF07992">
    <property type="entry name" value="Pyr_redox_2"/>
    <property type="match status" value="1"/>
</dbReference>
<dbReference type="Proteomes" id="UP000593566">
    <property type="component" value="Unassembled WGS sequence"/>
</dbReference>
<dbReference type="GO" id="GO:0005737">
    <property type="term" value="C:cytoplasm"/>
    <property type="evidence" value="ECO:0007669"/>
    <property type="project" value="TreeGrafter"/>
</dbReference>
<dbReference type="GeneID" id="59332630"/>
<keyword evidence="3" id="KW-0274">FAD</keyword>
<dbReference type="InterPro" id="IPR036188">
    <property type="entry name" value="FAD/NAD-bd_sf"/>
</dbReference>
<protein>
    <recommendedName>
        <fullName evidence="5">FAD/NAD(P)-binding domain-containing protein</fullName>
    </recommendedName>
</protein>
<dbReference type="PANTHER" id="PTHR43735:SF3">
    <property type="entry name" value="FERROPTOSIS SUPPRESSOR PROTEIN 1"/>
    <property type="match status" value="1"/>
</dbReference>
<evidence type="ECO:0000313" key="7">
    <source>
        <dbReference type="Proteomes" id="UP000593566"/>
    </source>
</evidence>
<dbReference type="SUPFAM" id="SSF51905">
    <property type="entry name" value="FAD/NAD(P)-binding domain"/>
    <property type="match status" value="2"/>
</dbReference>
<dbReference type="GO" id="GO:0050660">
    <property type="term" value="F:flavin adenine dinucleotide binding"/>
    <property type="evidence" value="ECO:0007669"/>
    <property type="project" value="TreeGrafter"/>
</dbReference>
<keyword evidence="2" id="KW-0285">Flavoprotein</keyword>
<evidence type="ECO:0000259" key="5">
    <source>
        <dbReference type="Pfam" id="PF07992"/>
    </source>
</evidence>
<dbReference type="EMBL" id="JACCJB010000002">
    <property type="protein sequence ID" value="KAF6229884.1"/>
    <property type="molecule type" value="Genomic_DNA"/>
</dbReference>
<keyword evidence="4" id="KW-0560">Oxidoreductase</keyword>
<accession>A0A8H6FJU1</accession>
<dbReference type="PRINTS" id="PR00368">
    <property type="entry name" value="FADPNR"/>
</dbReference>
<dbReference type="RefSeq" id="XP_037157141.1">
    <property type="nucleotide sequence ID" value="XM_037295140.1"/>
</dbReference>
<evidence type="ECO:0000256" key="2">
    <source>
        <dbReference type="ARBA" id="ARBA00022630"/>
    </source>
</evidence>
<dbReference type="AlphaFoldDB" id="A0A8H6FJU1"/>
<name>A0A8H6FJU1_9LECA</name>
<dbReference type="PANTHER" id="PTHR43735">
    <property type="entry name" value="APOPTOSIS-INDUCING FACTOR 1"/>
    <property type="match status" value="1"/>
</dbReference>
<proteinExistence type="inferred from homology"/>
<gene>
    <name evidence="6" type="ORF">HO133_004221</name>
</gene>
<organism evidence="6 7">
    <name type="scientific">Letharia lupina</name>
    <dbReference type="NCBI Taxonomy" id="560253"/>
    <lineage>
        <taxon>Eukaryota</taxon>
        <taxon>Fungi</taxon>
        <taxon>Dikarya</taxon>
        <taxon>Ascomycota</taxon>
        <taxon>Pezizomycotina</taxon>
        <taxon>Lecanoromycetes</taxon>
        <taxon>OSLEUM clade</taxon>
        <taxon>Lecanoromycetidae</taxon>
        <taxon>Lecanorales</taxon>
        <taxon>Lecanorineae</taxon>
        <taxon>Parmeliaceae</taxon>
        <taxon>Letharia</taxon>
    </lineage>
</organism>
<dbReference type="InterPro" id="IPR023753">
    <property type="entry name" value="FAD/NAD-binding_dom"/>
</dbReference>
<comment type="caution">
    <text evidence="6">The sequence shown here is derived from an EMBL/GenBank/DDBJ whole genome shotgun (WGS) entry which is preliminary data.</text>
</comment>
<evidence type="ECO:0000256" key="1">
    <source>
        <dbReference type="ARBA" id="ARBA00006442"/>
    </source>
</evidence>
<comment type="similarity">
    <text evidence="1">Belongs to the FAD-dependent oxidoreductase family.</text>
</comment>
<dbReference type="Gene3D" id="3.50.50.100">
    <property type="match status" value="1"/>
</dbReference>
<evidence type="ECO:0000256" key="4">
    <source>
        <dbReference type="ARBA" id="ARBA00023002"/>
    </source>
</evidence>
<feature type="domain" description="FAD/NAD(P)-binding" evidence="5">
    <location>
        <begin position="23"/>
        <end position="316"/>
    </location>
</feature>
<evidence type="ECO:0000256" key="3">
    <source>
        <dbReference type="ARBA" id="ARBA00022827"/>
    </source>
</evidence>
<dbReference type="GO" id="GO:0004174">
    <property type="term" value="F:electron-transferring-flavoprotein dehydrogenase activity"/>
    <property type="evidence" value="ECO:0007669"/>
    <property type="project" value="TreeGrafter"/>
</dbReference>
<dbReference type="PRINTS" id="PR00411">
    <property type="entry name" value="PNDRDTASEI"/>
</dbReference>